<organism evidence="3 4">
    <name type="scientific">Cardamine amara subsp. amara</name>
    <dbReference type="NCBI Taxonomy" id="228776"/>
    <lineage>
        <taxon>Eukaryota</taxon>
        <taxon>Viridiplantae</taxon>
        <taxon>Streptophyta</taxon>
        <taxon>Embryophyta</taxon>
        <taxon>Tracheophyta</taxon>
        <taxon>Spermatophyta</taxon>
        <taxon>Magnoliopsida</taxon>
        <taxon>eudicotyledons</taxon>
        <taxon>Gunneridae</taxon>
        <taxon>Pentapetalae</taxon>
        <taxon>rosids</taxon>
        <taxon>malvids</taxon>
        <taxon>Brassicales</taxon>
        <taxon>Brassicaceae</taxon>
        <taxon>Cardamineae</taxon>
        <taxon>Cardamine</taxon>
    </lineage>
</organism>
<dbReference type="CDD" id="cd00593">
    <property type="entry name" value="RIBOc"/>
    <property type="match status" value="1"/>
</dbReference>
<sequence length="82" mass="8957">MTSAELNGSGPVASAELNGSGPVITSAELVLPFDIEDLEKTLNYKFKNKKLLVEAFTDPSYGKNYVSYERLELLGDSILNMV</sequence>
<gene>
    <name evidence="3" type="ORF">V5N11_003308</name>
</gene>
<dbReference type="InterPro" id="IPR000999">
    <property type="entry name" value="RNase_III_dom"/>
</dbReference>
<dbReference type="AlphaFoldDB" id="A0ABD1BTU5"/>
<accession>A0ABD1BTU5</accession>
<dbReference type="EMBL" id="JBANAX010000150">
    <property type="protein sequence ID" value="KAL1220601.1"/>
    <property type="molecule type" value="Genomic_DNA"/>
</dbReference>
<evidence type="ECO:0000256" key="1">
    <source>
        <dbReference type="ARBA" id="ARBA00022801"/>
    </source>
</evidence>
<dbReference type="Gene3D" id="1.10.1520.10">
    <property type="entry name" value="Ribonuclease III domain"/>
    <property type="match status" value="1"/>
</dbReference>
<dbReference type="Proteomes" id="UP001558713">
    <property type="component" value="Unassembled WGS sequence"/>
</dbReference>
<evidence type="ECO:0000313" key="4">
    <source>
        <dbReference type="Proteomes" id="UP001558713"/>
    </source>
</evidence>
<comment type="caution">
    <text evidence="3">The sequence shown here is derived from an EMBL/GenBank/DDBJ whole genome shotgun (WGS) entry which is preliminary data.</text>
</comment>
<dbReference type="InterPro" id="IPR036389">
    <property type="entry name" value="RNase_III_sf"/>
</dbReference>
<dbReference type="SUPFAM" id="SSF69065">
    <property type="entry name" value="RNase III domain-like"/>
    <property type="match status" value="1"/>
</dbReference>
<name>A0ABD1BTU5_CARAN</name>
<dbReference type="GO" id="GO:0016787">
    <property type="term" value="F:hydrolase activity"/>
    <property type="evidence" value="ECO:0007669"/>
    <property type="project" value="UniProtKB-KW"/>
</dbReference>
<dbReference type="PANTHER" id="PTHR14950:SF37">
    <property type="entry name" value="ENDORIBONUCLEASE DICER"/>
    <property type="match status" value="1"/>
</dbReference>
<evidence type="ECO:0000313" key="3">
    <source>
        <dbReference type="EMBL" id="KAL1220601.1"/>
    </source>
</evidence>
<proteinExistence type="predicted"/>
<dbReference type="PROSITE" id="PS50142">
    <property type="entry name" value="RNASE_3_2"/>
    <property type="match status" value="1"/>
</dbReference>
<protein>
    <submittedName>
        <fullName evidence="3">Endoribonuclease Dicer-like proteinb</fullName>
    </submittedName>
</protein>
<evidence type="ECO:0000259" key="2">
    <source>
        <dbReference type="PROSITE" id="PS50142"/>
    </source>
</evidence>
<reference evidence="3 4" key="1">
    <citation type="submission" date="2024-04" db="EMBL/GenBank/DDBJ databases">
        <title>Genome assembly C_amara_ONT_v2.</title>
        <authorList>
            <person name="Yant L."/>
            <person name="Moore C."/>
            <person name="Slenker M."/>
        </authorList>
    </citation>
    <scope>NUCLEOTIDE SEQUENCE [LARGE SCALE GENOMIC DNA]</scope>
    <source>
        <tissue evidence="3">Leaf</tissue>
    </source>
</reference>
<keyword evidence="4" id="KW-1185">Reference proteome</keyword>
<dbReference type="PANTHER" id="PTHR14950">
    <property type="entry name" value="DICER-RELATED"/>
    <property type="match status" value="1"/>
</dbReference>
<feature type="domain" description="RNase III" evidence="2">
    <location>
        <begin position="35"/>
        <end position="82"/>
    </location>
</feature>
<keyword evidence="1" id="KW-0378">Hydrolase</keyword>